<dbReference type="Proteomes" id="UP000694918">
    <property type="component" value="Unplaced"/>
</dbReference>
<feature type="region of interest" description="Disordered" evidence="1">
    <location>
        <begin position="573"/>
        <end position="652"/>
    </location>
</feature>
<dbReference type="InterPro" id="IPR008480">
    <property type="entry name" value="DUF761_pln"/>
</dbReference>
<gene>
    <name evidence="3" type="primary">LOC105119140</name>
    <name evidence="4" type="synonym">LOC105120712</name>
</gene>
<evidence type="ECO:0000313" key="3">
    <source>
        <dbReference type="RefSeq" id="XP_011015547.1"/>
    </source>
</evidence>
<evidence type="ECO:0000256" key="1">
    <source>
        <dbReference type="SAM" id="MobiDB-lite"/>
    </source>
</evidence>
<dbReference type="AlphaFoldDB" id="A0AAJ6TQA4"/>
<feature type="region of interest" description="Disordered" evidence="1">
    <location>
        <begin position="167"/>
        <end position="206"/>
    </location>
</feature>
<dbReference type="RefSeq" id="XP_011017325.1">
    <property type="nucleotide sequence ID" value="XM_011019023.1"/>
</dbReference>
<feature type="compositionally biased region" description="Low complexity" evidence="1">
    <location>
        <begin position="398"/>
        <end position="418"/>
    </location>
</feature>
<feature type="region of interest" description="Disordered" evidence="1">
    <location>
        <begin position="26"/>
        <end position="68"/>
    </location>
</feature>
<name>A0AAJ6TQA4_POPEU</name>
<feature type="region of interest" description="Disordered" evidence="1">
    <location>
        <begin position="272"/>
        <end position="303"/>
    </location>
</feature>
<feature type="compositionally biased region" description="Polar residues" evidence="1">
    <location>
        <begin position="419"/>
        <end position="432"/>
    </location>
</feature>
<accession>A0AAJ6TQA4</accession>
<sequence length="692" mass="76195">MISPFPTPVFSFLPFEVQSLPSSTISFPHSHTRQTAEPKKPLVSPLMADPVSHSKPPSPLKELDNSKPITRTNKSSSFTSHVLCLAVCCGLFCLRNVEDFDSEPPPQYSDDSQSSYVSRIFHVSPISYDGSENLSGFDDKHVYQNWNSQYYSGESMVNATDGHELNKTESQYCRDDESTVDDTNGNEQNKGGSLNAENGFENSFENGDSDVIQARNSQYFQNESMVVGSQPNYSLDEYGNLGQVNGYRPLGLPIRSLNSRIRVLDSSLFSNENESGTSFSASGSTDGSGRSANENHFGDMPPKNLEESFNETVALPSEIPWHPRSERKEIREKVGSFAGDSSHLRPLSVDETQFESLKSQSFRSTTSLSFQRGPGPQHLCPSHFRALSVDETQIESQSFRSTTSFSSQGSSASYSPTTLSPSHSISSELPNSETEELGKNKSYSASYPPASQSLATRKADAPLNAFHLRRYNGGSLFQKDSRRSLKDELKDLKAKRNEHTVGSGETGQGSLRSDQKPAVPVKTSSLKGRFIGTIRASGYAAETIKAKDVGRKHIDEKVGKICDEAQTVNVGKNEMKRGPDSMLLGSDKKNSDTHHHMPKPTLSKHMKKEKEVFSESLTVESTKDSESGTDNSRVSSDEHSAPATNIDAGDYSSEVDKKAGEFIAKFREQIRLQKVASIQRSKGKRLNGTYVR</sequence>
<reference evidence="3 4" key="1">
    <citation type="submission" date="2025-04" db="UniProtKB">
        <authorList>
            <consortium name="RefSeq"/>
        </authorList>
    </citation>
    <scope>IDENTIFICATION</scope>
</reference>
<keyword evidence="2" id="KW-1185">Reference proteome</keyword>
<feature type="compositionally biased region" description="Basic residues" evidence="1">
    <location>
        <begin position="596"/>
        <end position="607"/>
    </location>
</feature>
<feature type="region of interest" description="Disordered" evidence="1">
    <location>
        <begin position="398"/>
        <end position="449"/>
    </location>
</feature>
<feature type="compositionally biased region" description="Polar residues" evidence="1">
    <location>
        <begin position="181"/>
        <end position="206"/>
    </location>
</feature>
<dbReference type="Pfam" id="PF05553">
    <property type="entry name" value="DUF761"/>
    <property type="match status" value="1"/>
</dbReference>
<organism evidence="2 3">
    <name type="scientific">Populus euphratica</name>
    <name type="common">Euphrates poplar</name>
    <dbReference type="NCBI Taxonomy" id="75702"/>
    <lineage>
        <taxon>Eukaryota</taxon>
        <taxon>Viridiplantae</taxon>
        <taxon>Streptophyta</taxon>
        <taxon>Embryophyta</taxon>
        <taxon>Tracheophyta</taxon>
        <taxon>Spermatophyta</taxon>
        <taxon>Magnoliopsida</taxon>
        <taxon>eudicotyledons</taxon>
        <taxon>Gunneridae</taxon>
        <taxon>Pentapetalae</taxon>
        <taxon>rosids</taxon>
        <taxon>fabids</taxon>
        <taxon>Malpighiales</taxon>
        <taxon>Salicaceae</taxon>
        <taxon>Saliceae</taxon>
        <taxon>Populus</taxon>
    </lineage>
</organism>
<dbReference type="KEGG" id="peu:105119140"/>
<protein>
    <submittedName>
        <fullName evidence="3">Uncharacterized protein LOC105119140</fullName>
    </submittedName>
    <submittedName>
        <fullName evidence="4">Uncharacterized protein LOC105120712</fullName>
    </submittedName>
</protein>
<dbReference type="RefSeq" id="XP_011015547.1">
    <property type="nucleotide sequence ID" value="XM_011017245.1"/>
</dbReference>
<dbReference type="GeneID" id="105119140"/>
<dbReference type="KEGG" id="peu:105120712"/>
<feature type="region of interest" description="Disordered" evidence="1">
    <location>
        <begin position="491"/>
        <end position="522"/>
    </location>
</feature>
<proteinExistence type="predicted"/>
<feature type="compositionally biased region" description="Polar residues" evidence="1">
    <location>
        <begin position="358"/>
        <end position="370"/>
    </location>
</feature>
<dbReference type="GeneID" id="105120712"/>
<feature type="compositionally biased region" description="Basic and acidic residues" evidence="1">
    <location>
        <begin position="586"/>
        <end position="595"/>
    </location>
</feature>
<feature type="compositionally biased region" description="Basic and acidic residues" evidence="1">
    <location>
        <begin position="167"/>
        <end position="177"/>
    </location>
</feature>
<evidence type="ECO:0000313" key="2">
    <source>
        <dbReference type="Proteomes" id="UP000694918"/>
    </source>
</evidence>
<feature type="region of interest" description="Disordered" evidence="1">
    <location>
        <begin position="358"/>
        <end position="382"/>
    </location>
</feature>
<dbReference type="PANTHER" id="PTHR34059">
    <property type="entry name" value="EXPRESSED PROTEIN"/>
    <property type="match status" value="1"/>
</dbReference>
<dbReference type="PANTHER" id="PTHR34059:SF6">
    <property type="entry name" value="DUF4408 DOMAIN-CONTAINING PROTEIN"/>
    <property type="match status" value="1"/>
</dbReference>
<feature type="compositionally biased region" description="Polar residues" evidence="1">
    <location>
        <begin position="272"/>
        <end position="294"/>
    </location>
</feature>
<evidence type="ECO:0000313" key="4">
    <source>
        <dbReference type="RefSeq" id="XP_011017325.1"/>
    </source>
</evidence>